<dbReference type="InterPro" id="IPR014746">
    <property type="entry name" value="Gln_synth/guanido_kin_cat_dom"/>
</dbReference>
<sequence length="129" mass="13551">MGTLMPHRCSRTRGMLWPTVGVEEEYFLARLGSRTLAPGGTRVVKRAAAALGPLVDGEFTECQVEVRAMDVPATAADTAVLAAIVRALVVVALMSVRAGAPDRRSAASCRARPTGVRRGTDGAVTAWTS</sequence>
<evidence type="ECO:0000313" key="2">
    <source>
        <dbReference type="EMBL" id="AZQ74400.1"/>
    </source>
</evidence>
<reference evidence="2 3" key="1">
    <citation type="submission" date="2018-12" db="EMBL/GenBank/DDBJ databases">
        <title>The whole draft genome of Streptomyce luteoverticillatus CGMCC 15060.</title>
        <authorList>
            <person name="Feng Z."/>
            <person name="Chen G."/>
            <person name="Zhang J."/>
            <person name="Zhu H."/>
            <person name="Yu X."/>
            <person name="Zhang W."/>
            <person name="Zhang X."/>
        </authorList>
    </citation>
    <scope>NUCLEOTIDE SEQUENCE [LARGE SCALE GENOMIC DNA]</scope>
    <source>
        <strain evidence="2 3">CGMCC 15060</strain>
    </source>
</reference>
<dbReference type="SUPFAM" id="SSF55931">
    <property type="entry name" value="Glutamine synthetase/guanido kinase"/>
    <property type="match status" value="1"/>
</dbReference>
<dbReference type="AlphaFoldDB" id="A0A3Q9FZL9"/>
<organism evidence="2 3">
    <name type="scientific">Streptomyces luteoverticillatus</name>
    <name type="common">Streptoverticillium luteoverticillatus</name>
    <dbReference type="NCBI Taxonomy" id="66425"/>
    <lineage>
        <taxon>Bacteria</taxon>
        <taxon>Bacillati</taxon>
        <taxon>Actinomycetota</taxon>
        <taxon>Actinomycetes</taxon>
        <taxon>Kitasatosporales</taxon>
        <taxon>Streptomycetaceae</taxon>
        <taxon>Streptomyces</taxon>
    </lineage>
</organism>
<dbReference type="Proteomes" id="UP000267900">
    <property type="component" value="Chromosome"/>
</dbReference>
<dbReference type="Gene3D" id="3.30.590.20">
    <property type="match status" value="1"/>
</dbReference>
<evidence type="ECO:0000313" key="3">
    <source>
        <dbReference type="Proteomes" id="UP000267900"/>
    </source>
</evidence>
<dbReference type="RefSeq" id="WP_126916902.1">
    <property type="nucleotide sequence ID" value="NZ_CP034587.1"/>
</dbReference>
<feature type="region of interest" description="Disordered" evidence="1">
    <location>
        <begin position="109"/>
        <end position="129"/>
    </location>
</feature>
<evidence type="ECO:0000256" key="1">
    <source>
        <dbReference type="SAM" id="MobiDB-lite"/>
    </source>
</evidence>
<dbReference type="GO" id="GO:0003824">
    <property type="term" value="F:catalytic activity"/>
    <property type="evidence" value="ECO:0007669"/>
    <property type="project" value="InterPro"/>
</dbReference>
<keyword evidence="3" id="KW-1185">Reference proteome</keyword>
<protein>
    <submittedName>
        <fullName evidence="2">Uncharacterized protein</fullName>
    </submittedName>
</protein>
<gene>
    <name evidence="2" type="ORF">EKH77_27165</name>
</gene>
<dbReference type="EMBL" id="CP034587">
    <property type="protein sequence ID" value="AZQ74400.1"/>
    <property type="molecule type" value="Genomic_DNA"/>
</dbReference>
<accession>A0A3Q9FZL9</accession>
<name>A0A3Q9FZL9_STRLT</name>
<proteinExistence type="predicted"/>